<accession>A0A926VBF8</accession>
<evidence type="ECO:0000313" key="1">
    <source>
        <dbReference type="EMBL" id="MBD2179847.1"/>
    </source>
</evidence>
<dbReference type="EMBL" id="JACJPW010000003">
    <property type="protein sequence ID" value="MBD2179847.1"/>
    <property type="molecule type" value="Genomic_DNA"/>
</dbReference>
<protein>
    <submittedName>
        <fullName evidence="1">Uncharacterized protein</fullName>
    </submittedName>
</protein>
<keyword evidence="2" id="KW-1185">Reference proteome</keyword>
<dbReference type="Proteomes" id="UP000641646">
    <property type="component" value="Unassembled WGS sequence"/>
</dbReference>
<sequence length="81" mass="9394">MYLIREVVQQALTTGYLTLAAEEQLRQLLQKRYDIEDLDAFMMLQQAAVAGRVKQESRELIKNNYFSCSNLCHPVWEVEAA</sequence>
<name>A0A926VBF8_9CYAN</name>
<dbReference type="RefSeq" id="WP_190461672.1">
    <property type="nucleotide sequence ID" value="NZ_JACJPW010000003.1"/>
</dbReference>
<dbReference type="AlphaFoldDB" id="A0A926VBF8"/>
<proteinExistence type="predicted"/>
<evidence type="ECO:0000313" key="2">
    <source>
        <dbReference type="Proteomes" id="UP000641646"/>
    </source>
</evidence>
<comment type="caution">
    <text evidence="1">The sequence shown here is derived from an EMBL/GenBank/DDBJ whole genome shotgun (WGS) entry which is preliminary data.</text>
</comment>
<reference evidence="1" key="1">
    <citation type="journal article" date="2015" name="ISME J.">
        <title>Draft Genome Sequence of Streptomyces incarnatus NRRL8089, which Produces the Nucleoside Antibiotic Sinefungin.</title>
        <authorList>
            <person name="Oshima K."/>
            <person name="Hattori M."/>
            <person name="Shimizu H."/>
            <person name="Fukuda K."/>
            <person name="Nemoto M."/>
            <person name="Inagaki K."/>
            <person name="Tamura T."/>
        </authorList>
    </citation>
    <scope>NUCLEOTIDE SEQUENCE</scope>
    <source>
        <strain evidence="1">FACHB-1375</strain>
    </source>
</reference>
<reference evidence="1" key="2">
    <citation type="submission" date="2020-08" db="EMBL/GenBank/DDBJ databases">
        <authorList>
            <person name="Chen M."/>
            <person name="Teng W."/>
            <person name="Zhao L."/>
            <person name="Hu C."/>
            <person name="Zhou Y."/>
            <person name="Han B."/>
            <person name="Song L."/>
            <person name="Shu W."/>
        </authorList>
    </citation>
    <scope>NUCLEOTIDE SEQUENCE</scope>
    <source>
        <strain evidence="1">FACHB-1375</strain>
    </source>
</reference>
<organism evidence="1 2">
    <name type="scientific">Aerosakkonema funiforme FACHB-1375</name>
    <dbReference type="NCBI Taxonomy" id="2949571"/>
    <lineage>
        <taxon>Bacteria</taxon>
        <taxon>Bacillati</taxon>
        <taxon>Cyanobacteriota</taxon>
        <taxon>Cyanophyceae</taxon>
        <taxon>Oscillatoriophycideae</taxon>
        <taxon>Aerosakkonematales</taxon>
        <taxon>Aerosakkonemataceae</taxon>
        <taxon>Aerosakkonema</taxon>
    </lineage>
</organism>
<gene>
    <name evidence="1" type="ORF">H6G03_01760</name>
</gene>